<evidence type="ECO:0000259" key="4">
    <source>
        <dbReference type="Pfam" id="PF07859"/>
    </source>
</evidence>
<evidence type="ECO:0000313" key="5">
    <source>
        <dbReference type="EMBL" id="RZC57596.1"/>
    </source>
</evidence>
<evidence type="ECO:0000256" key="2">
    <source>
        <dbReference type="ARBA" id="ARBA00022801"/>
    </source>
</evidence>
<sequence length="348" mass="39308">MQQTYPAQEAFFIFDCSRATKEAFFILAVDSTQVNCDIPQPLILNTMNPYEVLGIIHNPAIDTLTRNSPNPITNSNDDPDTKDIEPSESQHNHEQLLPLVIYFHGGGFILYNANSTIFHNFCKSMANQVSAIVLSVEYRLAPENRLPAAYEDAVESLIWVQNQALDTVNGEPWLRNYGDFSKCFIMGCSAGGNIAYNSCLGASELDLEPIKICGLILNQPYFGGVERSKSELRLVNDKYVPLVVNDLMWELGLPVGVNRDHVYCNPFVVGVDENLERKLRFMKKCLVTCSNEDPLIDRDIQFVKMLEEEGVKVVSWIEEFGFHGMAHSHPVKAQEMLQVVRDFIFCED</sequence>
<dbReference type="Gene3D" id="3.40.50.1820">
    <property type="entry name" value="alpha/beta hydrolase"/>
    <property type="match status" value="1"/>
</dbReference>
<name>A0A4Y7JAQ7_PAPSO</name>
<feature type="region of interest" description="Disordered" evidence="3">
    <location>
        <begin position="66"/>
        <end position="91"/>
    </location>
</feature>
<dbReference type="Proteomes" id="UP000316621">
    <property type="component" value="Chromosome 4"/>
</dbReference>
<dbReference type="PROSITE" id="PS01173">
    <property type="entry name" value="LIPASE_GDXG_HIS"/>
    <property type="match status" value="1"/>
</dbReference>
<evidence type="ECO:0000313" key="6">
    <source>
        <dbReference type="Proteomes" id="UP000316621"/>
    </source>
</evidence>
<dbReference type="InterPro" id="IPR013094">
    <property type="entry name" value="AB_hydrolase_3"/>
</dbReference>
<dbReference type="Pfam" id="PF07859">
    <property type="entry name" value="Abhydrolase_3"/>
    <property type="match status" value="1"/>
</dbReference>
<evidence type="ECO:0000256" key="1">
    <source>
        <dbReference type="ARBA" id="ARBA00010515"/>
    </source>
</evidence>
<dbReference type="EMBL" id="CM010718">
    <property type="protein sequence ID" value="RZC57596.1"/>
    <property type="molecule type" value="Genomic_DNA"/>
</dbReference>
<gene>
    <name evidence="5" type="ORF">C5167_004903</name>
</gene>
<comment type="similarity">
    <text evidence="1">Belongs to the 'GDXG' lipolytic enzyme family.</text>
</comment>
<dbReference type="PANTHER" id="PTHR23024">
    <property type="entry name" value="ARYLACETAMIDE DEACETYLASE"/>
    <property type="match status" value="1"/>
</dbReference>
<organism evidence="5 6">
    <name type="scientific">Papaver somniferum</name>
    <name type="common">Opium poppy</name>
    <dbReference type="NCBI Taxonomy" id="3469"/>
    <lineage>
        <taxon>Eukaryota</taxon>
        <taxon>Viridiplantae</taxon>
        <taxon>Streptophyta</taxon>
        <taxon>Embryophyta</taxon>
        <taxon>Tracheophyta</taxon>
        <taxon>Spermatophyta</taxon>
        <taxon>Magnoliopsida</taxon>
        <taxon>Ranunculales</taxon>
        <taxon>Papaveraceae</taxon>
        <taxon>Papaveroideae</taxon>
        <taxon>Papaver</taxon>
    </lineage>
</organism>
<dbReference type="InterPro" id="IPR002168">
    <property type="entry name" value="Lipase_GDXG_HIS_AS"/>
</dbReference>
<dbReference type="InterPro" id="IPR050466">
    <property type="entry name" value="Carboxylest/Gibb_receptor"/>
</dbReference>
<dbReference type="GO" id="GO:0016787">
    <property type="term" value="F:hydrolase activity"/>
    <property type="evidence" value="ECO:0007669"/>
    <property type="project" value="UniProtKB-KW"/>
</dbReference>
<accession>A0A4Y7JAQ7</accession>
<reference evidence="5 6" key="1">
    <citation type="journal article" date="2018" name="Science">
        <title>The opium poppy genome and morphinan production.</title>
        <authorList>
            <person name="Guo L."/>
            <person name="Winzer T."/>
            <person name="Yang X."/>
            <person name="Li Y."/>
            <person name="Ning Z."/>
            <person name="He Z."/>
            <person name="Teodor R."/>
            <person name="Lu Y."/>
            <person name="Bowser T.A."/>
            <person name="Graham I.A."/>
            <person name="Ye K."/>
        </authorList>
    </citation>
    <scope>NUCLEOTIDE SEQUENCE [LARGE SCALE GENOMIC DNA]</scope>
    <source>
        <strain evidence="6">cv. HN1</strain>
        <tissue evidence="5">Leaves</tissue>
    </source>
</reference>
<dbReference type="InterPro" id="IPR029058">
    <property type="entry name" value="AB_hydrolase_fold"/>
</dbReference>
<keyword evidence="6" id="KW-1185">Reference proteome</keyword>
<dbReference type="Gramene" id="RZC57596">
    <property type="protein sequence ID" value="RZC57596"/>
    <property type="gene ID" value="C5167_004903"/>
</dbReference>
<dbReference type="AlphaFoldDB" id="A0A4Y7JAQ7"/>
<dbReference type="OMA" id="AVEAIMW"/>
<dbReference type="STRING" id="3469.A0A4Y7JAQ7"/>
<evidence type="ECO:0000256" key="3">
    <source>
        <dbReference type="SAM" id="MobiDB-lite"/>
    </source>
</evidence>
<dbReference type="SUPFAM" id="SSF53474">
    <property type="entry name" value="alpha/beta-Hydrolases"/>
    <property type="match status" value="1"/>
</dbReference>
<feature type="compositionally biased region" description="Basic and acidic residues" evidence="3">
    <location>
        <begin position="79"/>
        <end position="91"/>
    </location>
</feature>
<proteinExistence type="inferred from homology"/>
<protein>
    <recommendedName>
        <fullName evidence="4">Alpha/beta hydrolase fold-3 domain-containing protein</fullName>
    </recommendedName>
</protein>
<feature type="domain" description="Alpha/beta hydrolase fold-3" evidence="4">
    <location>
        <begin position="100"/>
        <end position="325"/>
    </location>
</feature>
<keyword evidence="2" id="KW-0378">Hydrolase</keyword>
<feature type="compositionally biased region" description="Polar residues" evidence="3">
    <location>
        <begin position="66"/>
        <end position="76"/>
    </location>
</feature>
<dbReference type="PANTHER" id="PTHR23024:SF113">
    <property type="entry name" value="CARBOXYLESTERASE 8-RELATED"/>
    <property type="match status" value="1"/>
</dbReference>